<accession>A0AB73P584</accession>
<protein>
    <submittedName>
        <fullName evidence="1">Uncharacterized protein</fullName>
    </submittedName>
</protein>
<comment type="caution">
    <text evidence="1">The sequence shown here is derived from an EMBL/GenBank/DDBJ whole genome shotgun (WGS) entry which is preliminary data.</text>
</comment>
<dbReference type="Proteomes" id="UP000195840">
    <property type="component" value="Unassembled WGS sequence"/>
</dbReference>
<sequence>MIRVTNLSGADLNTACSGLAEARPKDGLSIERSQHTCILKDDGYRYVTSLAGIYRIKMEEI</sequence>
<organism evidence="1 2">
    <name type="scientific">Yersinia kristensenii</name>
    <dbReference type="NCBI Taxonomy" id="28152"/>
    <lineage>
        <taxon>Bacteria</taxon>
        <taxon>Pseudomonadati</taxon>
        <taxon>Pseudomonadota</taxon>
        <taxon>Gammaproteobacteria</taxon>
        <taxon>Enterobacterales</taxon>
        <taxon>Yersiniaceae</taxon>
        <taxon>Yersinia</taxon>
    </lineage>
</organism>
<dbReference type="EMBL" id="NHOG01000022">
    <property type="protein sequence ID" value="OVZ78519.1"/>
    <property type="molecule type" value="Genomic_DNA"/>
</dbReference>
<evidence type="ECO:0000313" key="1">
    <source>
        <dbReference type="EMBL" id="OVZ78519.1"/>
    </source>
</evidence>
<keyword evidence="2" id="KW-1185">Reference proteome</keyword>
<name>A0AB73P584_YERKR</name>
<evidence type="ECO:0000313" key="2">
    <source>
        <dbReference type="Proteomes" id="UP000195840"/>
    </source>
</evidence>
<dbReference type="AlphaFoldDB" id="A0AB73P584"/>
<gene>
    <name evidence="1" type="ORF">CBW52_18490</name>
</gene>
<reference evidence="1 2" key="1">
    <citation type="submission" date="2017-05" db="EMBL/GenBank/DDBJ databases">
        <title>Whole genome sequencing of Yersinia kristensenii.</title>
        <authorList>
            <person name="Campioni F."/>
        </authorList>
    </citation>
    <scope>NUCLEOTIDE SEQUENCE [LARGE SCALE GENOMIC DNA]</scope>
    <source>
        <strain evidence="1 2">CFSAN060538</strain>
    </source>
</reference>
<proteinExistence type="predicted"/>